<dbReference type="KEGG" id="nkf:Nkreftii_000430"/>
<dbReference type="AlphaFoldDB" id="A0A7S8IY03"/>
<dbReference type="Proteomes" id="UP000593737">
    <property type="component" value="Chromosome"/>
</dbReference>
<dbReference type="EMBL" id="CP047423">
    <property type="protein sequence ID" value="QPD02656.1"/>
    <property type="molecule type" value="Genomic_DNA"/>
</dbReference>
<accession>A0A7S8IY03</accession>
<gene>
    <name evidence="1" type="ORF">Nkreftii_000430</name>
</gene>
<evidence type="ECO:0000313" key="1">
    <source>
        <dbReference type="EMBL" id="QPD02656.1"/>
    </source>
</evidence>
<evidence type="ECO:0000313" key="2">
    <source>
        <dbReference type="Proteomes" id="UP000593737"/>
    </source>
</evidence>
<name>A0A7S8IY03_9BACT</name>
<reference evidence="1 2" key="1">
    <citation type="journal article" date="2020" name="ISME J.">
        <title>Enrichment and physiological characterization of a novel comammox Nitrospira indicates ammonium inhibition of complete nitrification.</title>
        <authorList>
            <person name="Sakoula D."/>
            <person name="Koch H."/>
            <person name="Frank J."/>
            <person name="Jetten M.S.M."/>
            <person name="van Kessel M.A.H.J."/>
            <person name="Lucker S."/>
        </authorList>
    </citation>
    <scope>NUCLEOTIDE SEQUENCE [LARGE SCALE GENOMIC DNA]</scope>
    <source>
        <strain evidence="1">Comreactor17</strain>
    </source>
</reference>
<protein>
    <submittedName>
        <fullName evidence="1">Uncharacterized protein</fullName>
    </submittedName>
</protein>
<proteinExistence type="predicted"/>
<organism evidence="1 2">
    <name type="scientific">Candidatus Nitrospira kreftii</name>
    <dbReference type="NCBI Taxonomy" id="2652173"/>
    <lineage>
        <taxon>Bacteria</taxon>
        <taxon>Pseudomonadati</taxon>
        <taxon>Nitrospirota</taxon>
        <taxon>Nitrospiria</taxon>
        <taxon>Nitrospirales</taxon>
        <taxon>Nitrospiraceae</taxon>
        <taxon>Nitrospira</taxon>
    </lineage>
</organism>
<sequence length="242" mass="26844">MLKLIVHRLVRVANYGSSSVHLLGRFMNTFGTLLSPVRLCFIAYSALIWLLSQGVTGAELQSEVTLWLESGQAVATSQLSGRRDLPLGAQEVVISSGTNGINGIVVTSRRLLGFSSRALTWSKKDLDVNEKVLERKIFPSFSLIRTDRHLYGFRGVNGLWLEEPLGVREKVTRFHSNDYGAVFITNERLVGFTPLLGGFASKPLDVHEHILGVDNENGLIVVSSNQRTLVFGTRLSGWEEFE</sequence>